<reference evidence="2 3" key="1">
    <citation type="submission" date="2020-01" db="EMBL/GenBank/DDBJ databases">
        <authorList>
            <person name="Kim M.K."/>
        </authorList>
    </citation>
    <scope>NUCLEOTIDE SEQUENCE [LARGE SCALE GENOMIC DNA]</scope>
    <source>
        <strain evidence="2 3">172606-1</strain>
    </source>
</reference>
<evidence type="ECO:0000313" key="2">
    <source>
        <dbReference type="EMBL" id="QHT71314.1"/>
    </source>
</evidence>
<proteinExistence type="predicted"/>
<evidence type="ECO:0000313" key="3">
    <source>
        <dbReference type="Proteomes" id="UP000480178"/>
    </source>
</evidence>
<sequence>MRSIRRNLFITVVAGILVCLLWGCHQAEKNPSTQDVQADIQAVEAVSKARAAAFNQSNAAGIAKHFTADAVLMAPDKPAIKGPDAVQGYYQSIFDAYTPQLKSYYEQVEVSGDMAYGRGFAEVRLAPKGGGDTLFSTAKYLNILKKQPDGSWKTTHDIWNSNEPSR</sequence>
<dbReference type="Gene3D" id="3.10.450.50">
    <property type="match status" value="1"/>
</dbReference>
<dbReference type="Pfam" id="PF14534">
    <property type="entry name" value="DUF4440"/>
    <property type="match status" value="1"/>
</dbReference>
<protein>
    <submittedName>
        <fullName evidence="2">DUF4440 domain-containing protein</fullName>
    </submittedName>
</protein>
<feature type="domain" description="DUF4440" evidence="1">
    <location>
        <begin position="43"/>
        <end position="153"/>
    </location>
</feature>
<dbReference type="KEGG" id="rhoz:GXP67_33990"/>
<dbReference type="InterPro" id="IPR027843">
    <property type="entry name" value="DUF4440"/>
</dbReference>
<keyword evidence="3" id="KW-1185">Reference proteome</keyword>
<organism evidence="2 3">
    <name type="scientific">Rhodocytophaga rosea</name>
    <dbReference type="NCBI Taxonomy" id="2704465"/>
    <lineage>
        <taxon>Bacteria</taxon>
        <taxon>Pseudomonadati</taxon>
        <taxon>Bacteroidota</taxon>
        <taxon>Cytophagia</taxon>
        <taxon>Cytophagales</taxon>
        <taxon>Rhodocytophagaceae</taxon>
        <taxon>Rhodocytophaga</taxon>
    </lineage>
</organism>
<dbReference type="InterPro" id="IPR032710">
    <property type="entry name" value="NTF2-like_dom_sf"/>
</dbReference>
<accession>A0A6C0GU19</accession>
<dbReference type="RefSeq" id="WP_162447253.1">
    <property type="nucleotide sequence ID" value="NZ_CP048222.1"/>
</dbReference>
<evidence type="ECO:0000259" key="1">
    <source>
        <dbReference type="Pfam" id="PF14534"/>
    </source>
</evidence>
<dbReference type="EMBL" id="CP048222">
    <property type="protein sequence ID" value="QHT71314.1"/>
    <property type="molecule type" value="Genomic_DNA"/>
</dbReference>
<dbReference type="SUPFAM" id="SSF54427">
    <property type="entry name" value="NTF2-like"/>
    <property type="match status" value="1"/>
</dbReference>
<dbReference type="AlphaFoldDB" id="A0A6C0GU19"/>
<name>A0A6C0GU19_9BACT</name>
<gene>
    <name evidence="2" type="ORF">GXP67_33990</name>
</gene>
<dbReference type="Proteomes" id="UP000480178">
    <property type="component" value="Chromosome"/>
</dbReference>